<dbReference type="InterPro" id="IPR036320">
    <property type="entry name" value="Glycosyl_Trfase_fam3_N_dom_sf"/>
</dbReference>
<dbReference type="InterPro" id="IPR000053">
    <property type="entry name" value="Thymidine/pyrmidine_PPase"/>
</dbReference>
<dbReference type="PANTHER" id="PTHR10515">
    <property type="entry name" value="THYMIDINE PHOSPHORYLASE"/>
    <property type="match status" value="1"/>
</dbReference>
<evidence type="ECO:0000313" key="10">
    <source>
        <dbReference type="Proteomes" id="UP001234585"/>
    </source>
</evidence>
<dbReference type="InterPro" id="IPR013102">
    <property type="entry name" value="PYNP_C"/>
</dbReference>
<dbReference type="SUPFAM" id="SSF52418">
    <property type="entry name" value="Nucleoside phosphorylase/phosphoribosyltransferase catalytic domain"/>
    <property type="match status" value="1"/>
</dbReference>
<dbReference type="InterPro" id="IPR000312">
    <property type="entry name" value="Glycosyl_Trfase_fam3"/>
</dbReference>
<evidence type="ECO:0000256" key="5">
    <source>
        <dbReference type="ARBA" id="ARBA00022679"/>
    </source>
</evidence>
<evidence type="ECO:0000313" key="9">
    <source>
        <dbReference type="EMBL" id="WLR96895.1"/>
    </source>
</evidence>
<sequence>MLPQETIRRKRNGDALSREEIAAFIAGVTDGSVSEGQVAALAMAVWFNGMTRDETVALTLAMRDSGDVLDWPGIGRPIADKHSTGGVGDNVSLMLAPIAAACGLAVPMISGRGLGHTGGTLDKLESIPGYTIMPSAEHFRRTVRDIGCAIIGQTGDLAPADKRVYAIRDVTATVDSVPLITASILSKKLAAGLQSLVLDVKVGNGAFMTDAAEAETLARALVEVANGAGVRTTALITDMNQPLADAAGNALEIANCIAFLKGEKAGTRLERIVLAFAAEMLVSAGLETDVEAATAKAAGALASGAAAETFARMVHALGGPADLLDRADRYLATAPVIRPVTAPQAGYLAACDTRGVGLAVIALGGGRSRPDDAIDHRVGFDGLLPLGTKVEKGDTIGRVHAVSAADAERAAERLTVLYRINPEAPAPAAEILSRISGQGATCRLRPCRTKGP</sequence>
<dbReference type="NCBIfam" id="TIGR02643">
    <property type="entry name" value="T_phosphoryl"/>
    <property type="match status" value="1"/>
</dbReference>
<comment type="pathway">
    <text evidence="7">Pyrimidine metabolism; dTMP biosynthesis via salvage pathway; dTMP from thymine: step 1/2.</text>
</comment>
<evidence type="ECO:0000256" key="2">
    <source>
        <dbReference type="ARBA" id="ARBA00011738"/>
    </source>
</evidence>
<dbReference type="GO" id="GO:0006206">
    <property type="term" value="P:pyrimidine nucleobase metabolic process"/>
    <property type="evidence" value="ECO:0007669"/>
    <property type="project" value="InterPro"/>
</dbReference>
<evidence type="ECO:0000256" key="3">
    <source>
        <dbReference type="ARBA" id="ARBA00011892"/>
    </source>
</evidence>
<name>A0AA50CK37_9HYPH</name>
<dbReference type="SUPFAM" id="SSF47648">
    <property type="entry name" value="Nucleoside phosphorylase/phosphoribosyltransferase N-terminal domain"/>
    <property type="match status" value="1"/>
</dbReference>
<dbReference type="FunFam" id="3.40.1030.10:FF:000003">
    <property type="entry name" value="Pyrimidine-nucleoside phosphorylase"/>
    <property type="match status" value="1"/>
</dbReference>
<comment type="function">
    <text evidence="7">The enzymes which catalyze the reversible phosphorolysis of pyrimidine nucleosides are involved in the degradation of these compounds and in their utilization as carbon and energy sources, or in the rescue of pyrimidine bases for nucleotide synthesis.</text>
</comment>
<dbReference type="GO" id="GO:0004645">
    <property type="term" value="F:1,4-alpha-oligoglucan phosphorylase activity"/>
    <property type="evidence" value="ECO:0007669"/>
    <property type="project" value="InterPro"/>
</dbReference>
<evidence type="ECO:0000256" key="1">
    <source>
        <dbReference type="ARBA" id="ARBA00006915"/>
    </source>
</evidence>
<dbReference type="RefSeq" id="WP_306037086.1">
    <property type="nucleotide sequence ID" value="NZ_CP132302.1"/>
</dbReference>
<keyword evidence="10" id="KW-1185">Reference proteome</keyword>
<dbReference type="Pfam" id="PF07831">
    <property type="entry name" value="PYNP_C"/>
    <property type="match status" value="1"/>
</dbReference>
<comment type="catalytic activity">
    <reaction evidence="6 7">
        <text>thymidine + phosphate = 2-deoxy-alpha-D-ribose 1-phosphate + thymine</text>
        <dbReference type="Rhea" id="RHEA:16037"/>
        <dbReference type="ChEBI" id="CHEBI:17748"/>
        <dbReference type="ChEBI" id="CHEBI:17821"/>
        <dbReference type="ChEBI" id="CHEBI:43474"/>
        <dbReference type="ChEBI" id="CHEBI:57259"/>
        <dbReference type="EC" id="2.4.2.4"/>
    </reaction>
</comment>
<dbReference type="AlphaFoldDB" id="A0AA50CK37"/>
<dbReference type="PANTHER" id="PTHR10515:SF0">
    <property type="entry name" value="THYMIDINE PHOSPHORYLASE"/>
    <property type="match status" value="1"/>
</dbReference>
<dbReference type="GO" id="GO:0005829">
    <property type="term" value="C:cytosol"/>
    <property type="evidence" value="ECO:0007669"/>
    <property type="project" value="TreeGrafter"/>
</dbReference>
<reference evidence="9 10" key="1">
    <citation type="submission" date="2023-08" db="EMBL/GenBank/DDBJ databases">
        <title>Pathogen: clinical or host-associated sample.</title>
        <authorList>
            <person name="Hergert J."/>
            <person name="Casey R."/>
            <person name="Wagner J."/>
            <person name="Young E.L."/>
            <person name="Oakeson K.F."/>
        </authorList>
    </citation>
    <scope>NUCLEOTIDE SEQUENCE [LARGE SCALE GENOMIC DNA]</scope>
    <source>
        <strain evidence="9 10">1760953</strain>
    </source>
</reference>
<comment type="similarity">
    <text evidence="1 7">Belongs to the thymidine/pyrimidine-nucleoside phosphorylase family.</text>
</comment>
<dbReference type="InterPro" id="IPR035902">
    <property type="entry name" value="Nuc_phospho_transferase"/>
</dbReference>
<dbReference type="SUPFAM" id="SSF54680">
    <property type="entry name" value="Pyrimidine nucleoside phosphorylase C-terminal domain"/>
    <property type="match status" value="1"/>
</dbReference>
<protein>
    <recommendedName>
        <fullName evidence="3 7">Thymidine phosphorylase</fullName>
        <ecNumber evidence="3 7">2.4.2.4</ecNumber>
    </recommendedName>
    <alternativeName>
        <fullName evidence="7">TdRPase</fullName>
    </alternativeName>
</protein>
<dbReference type="NCBIfam" id="TIGR02644">
    <property type="entry name" value="Y_phosphoryl"/>
    <property type="match status" value="1"/>
</dbReference>
<evidence type="ECO:0000256" key="6">
    <source>
        <dbReference type="ARBA" id="ARBA00048550"/>
    </source>
</evidence>
<dbReference type="PIRSF" id="PIRSF000478">
    <property type="entry name" value="TP_PyNP"/>
    <property type="match status" value="1"/>
</dbReference>
<dbReference type="Gene3D" id="3.40.1030.10">
    <property type="entry name" value="Nucleoside phosphorylase/phosphoribosyltransferase catalytic domain"/>
    <property type="match status" value="1"/>
</dbReference>
<dbReference type="PROSITE" id="PS00647">
    <property type="entry name" value="THYMID_PHOSPHORYLASE"/>
    <property type="match status" value="1"/>
</dbReference>
<dbReference type="InterPro" id="IPR036566">
    <property type="entry name" value="PYNP-like_C_sf"/>
</dbReference>
<dbReference type="NCBIfam" id="NF004490">
    <property type="entry name" value="PRK05820.1"/>
    <property type="match status" value="1"/>
</dbReference>
<gene>
    <name evidence="7 9" type="primary">deoA</name>
    <name evidence="9" type="ORF">Q9313_14480</name>
</gene>
<proteinExistence type="inferred from homology"/>
<dbReference type="Gene3D" id="1.20.970.10">
    <property type="entry name" value="Transferase, Pyrimidine Nucleoside Phosphorylase, Chain C"/>
    <property type="match status" value="1"/>
</dbReference>
<accession>A0AA50CK37</accession>
<keyword evidence="4 7" id="KW-0328">Glycosyltransferase</keyword>
<keyword evidence="5 7" id="KW-0808">Transferase</keyword>
<dbReference type="Proteomes" id="UP001234585">
    <property type="component" value="Chromosome"/>
</dbReference>
<comment type="subunit">
    <text evidence="2 7">Homodimer.</text>
</comment>
<dbReference type="InterPro" id="IPR017459">
    <property type="entry name" value="Glycosyl_Trfase_fam3_N_dom"/>
</dbReference>
<dbReference type="Gene3D" id="3.90.1170.30">
    <property type="entry name" value="Pyrimidine nucleoside phosphorylase-like, C-terminal domain"/>
    <property type="match status" value="1"/>
</dbReference>
<dbReference type="HAMAP" id="MF_01628">
    <property type="entry name" value="Thymid_phosp"/>
    <property type="match status" value="1"/>
</dbReference>
<feature type="domain" description="Pyrimidine nucleoside phosphorylase C-terminal" evidence="8">
    <location>
        <begin position="347"/>
        <end position="421"/>
    </location>
</feature>
<organism evidence="9 10">
    <name type="scientific">Shinella sumterensis</name>
    <dbReference type="NCBI Taxonomy" id="1967501"/>
    <lineage>
        <taxon>Bacteria</taxon>
        <taxon>Pseudomonadati</taxon>
        <taxon>Pseudomonadota</taxon>
        <taxon>Alphaproteobacteria</taxon>
        <taxon>Hyphomicrobiales</taxon>
        <taxon>Rhizobiaceae</taxon>
        <taxon>Shinella</taxon>
    </lineage>
</organism>
<dbReference type="EC" id="2.4.2.4" evidence="3 7"/>
<dbReference type="Pfam" id="PF00591">
    <property type="entry name" value="Glycos_transf_3"/>
    <property type="match status" value="1"/>
</dbReference>
<dbReference type="InterPro" id="IPR017872">
    <property type="entry name" value="Pyrmidine_PPase_CS"/>
</dbReference>
<dbReference type="InterPro" id="IPR018090">
    <property type="entry name" value="Pyrmidine_PPas_bac/euk"/>
</dbReference>
<dbReference type="InterPro" id="IPR013465">
    <property type="entry name" value="Thymidine_Pase"/>
</dbReference>
<dbReference type="EMBL" id="CP132302">
    <property type="protein sequence ID" value="WLR96895.1"/>
    <property type="molecule type" value="Genomic_DNA"/>
</dbReference>
<evidence type="ECO:0000259" key="8">
    <source>
        <dbReference type="SMART" id="SM00941"/>
    </source>
</evidence>
<dbReference type="Pfam" id="PF02885">
    <property type="entry name" value="Glycos_trans_3N"/>
    <property type="match status" value="1"/>
</dbReference>
<dbReference type="SMART" id="SM00941">
    <property type="entry name" value="PYNP_C"/>
    <property type="match status" value="1"/>
</dbReference>
<dbReference type="GO" id="GO:0046104">
    <property type="term" value="P:thymidine metabolic process"/>
    <property type="evidence" value="ECO:0007669"/>
    <property type="project" value="UniProtKB-UniRule"/>
</dbReference>
<evidence type="ECO:0000256" key="7">
    <source>
        <dbReference type="HAMAP-Rule" id="MF_01628"/>
    </source>
</evidence>
<evidence type="ECO:0000256" key="4">
    <source>
        <dbReference type="ARBA" id="ARBA00022676"/>
    </source>
</evidence>
<dbReference type="GO" id="GO:0009032">
    <property type="term" value="F:thymidine phosphorylase activity"/>
    <property type="evidence" value="ECO:0007669"/>
    <property type="project" value="UniProtKB-UniRule"/>
</dbReference>